<keyword evidence="2" id="KW-1185">Reference proteome</keyword>
<comment type="caution">
    <text evidence="1">The sequence shown here is derived from an EMBL/GenBank/DDBJ whole genome shotgun (WGS) entry which is preliminary data.</text>
</comment>
<dbReference type="EMBL" id="JADNYJ010000180">
    <property type="protein sequence ID" value="KAF8876617.1"/>
    <property type="molecule type" value="Genomic_DNA"/>
</dbReference>
<proteinExistence type="predicted"/>
<protein>
    <submittedName>
        <fullName evidence="1">Uncharacterized protein</fullName>
    </submittedName>
</protein>
<sequence length="105" mass="11391">MPHIQEEDLCNSQSTPNNIAVSVNLDFPSGSQSNLPTNLSQTLGMSLSLSSRKSLQVPDTVKDAEVLSLLPALSNNDERELAPMTRSPGQQLSWSCYSGNLPNIY</sequence>
<dbReference type="AlphaFoldDB" id="A0A9P5NCI1"/>
<dbReference type="Proteomes" id="UP000724874">
    <property type="component" value="Unassembled WGS sequence"/>
</dbReference>
<accession>A0A9P5NCI1</accession>
<name>A0A9P5NCI1_GYMJU</name>
<gene>
    <name evidence="1" type="ORF">CPB84DRAFT_1852907</name>
</gene>
<evidence type="ECO:0000313" key="1">
    <source>
        <dbReference type="EMBL" id="KAF8876617.1"/>
    </source>
</evidence>
<organism evidence="1 2">
    <name type="scientific">Gymnopilus junonius</name>
    <name type="common">Spectacular rustgill mushroom</name>
    <name type="synonym">Gymnopilus spectabilis subsp. junonius</name>
    <dbReference type="NCBI Taxonomy" id="109634"/>
    <lineage>
        <taxon>Eukaryota</taxon>
        <taxon>Fungi</taxon>
        <taxon>Dikarya</taxon>
        <taxon>Basidiomycota</taxon>
        <taxon>Agaricomycotina</taxon>
        <taxon>Agaricomycetes</taxon>
        <taxon>Agaricomycetidae</taxon>
        <taxon>Agaricales</taxon>
        <taxon>Agaricineae</taxon>
        <taxon>Hymenogastraceae</taxon>
        <taxon>Gymnopilus</taxon>
    </lineage>
</organism>
<evidence type="ECO:0000313" key="2">
    <source>
        <dbReference type="Proteomes" id="UP000724874"/>
    </source>
</evidence>
<reference evidence="1" key="1">
    <citation type="submission" date="2020-11" db="EMBL/GenBank/DDBJ databases">
        <authorList>
            <consortium name="DOE Joint Genome Institute"/>
            <person name="Ahrendt S."/>
            <person name="Riley R."/>
            <person name="Andreopoulos W."/>
            <person name="LaButti K."/>
            <person name="Pangilinan J."/>
            <person name="Ruiz-duenas F.J."/>
            <person name="Barrasa J.M."/>
            <person name="Sanchez-Garcia M."/>
            <person name="Camarero S."/>
            <person name="Miyauchi S."/>
            <person name="Serrano A."/>
            <person name="Linde D."/>
            <person name="Babiker R."/>
            <person name="Drula E."/>
            <person name="Ayuso-Fernandez I."/>
            <person name="Pacheco R."/>
            <person name="Padilla G."/>
            <person name="Ferreira P."/>
            <person name="Barriuso J."/>
            <person name="Kellner H."/>
            <person name="Castanera R."/>
            <person name="Alfaro M."/>
            <person name="Ramirez L."/>
            <person name="Pisabarro A.G."/>
            <person name="Kuo A."/>
            <person name="Tritt A."/>
            <person name="Lipzen A."/>
            <person name="He G."/>
            <person name="Yan M."/>
            <person name="Ng V."/>
            <person name="Cullen D."/>
            <person name="Martin F."/>
            <person name="Rosso M.-N."/>
            <person name="Henrissat B."/>
            <person name="Hibbett D."/>
            <person name="Martinez A.T."/>
            <person name="Grigoriev I.V."/>
        </authorList>
    </citation>
    <scope>NUCLEOTIDE SEQUENCE</scope>
    <source>
        <strain evidence="1">AH 44721</strain>
    </source>
</reference>